<evidence type="ECO:0000256" key="3">
    <source>
        <dbReference type="ARBA" id="ARBA00022989"/>
    </source>
</evidence>
<dbReference type="GO" id="GO:0055085">
    <property type="term" value="P:transmembrane transport"/>
    <property type="evidence" value="ECO:0007669"/>
    <property type="project" value="InterPro"/>
</dbReference>
<dbReference type="Pfam" id="PF03544">
    <property type="entry name" value="TonB_C"/>
    <property type="match status" value="1"/>
</dbReference>
<evidence type="ECO:0000256" key="2">
    <source>
        <dbReference type="ARBA" id="ARBA00022692"/>
    </source>
</evidence>
<dbReference type="PROSITE" id="PS52015">
    <property type="entry name" value="TONB_CTD"/>
    <property type="match status" value="1"/>
</dbReference>
<dbReference type="Proteomes" id="UP000490535">
    <property type="component" value="Unassembled WGS sequence"/>
</dbReference>
<proteinExistence type="predicted"/>
<protein>
    <recommendedName>
        <fullName evidence="5">TonB C-terminal domain-containing protein</fullName>
    </recommendedName>
</protein>
<organism evidence="6 7">
    <name type="scientific">Acinetobacter bereziniae</name>
    <name type="common">Acinetobacter genomosp. 10</name>
    <dbReference type="NCBI Taxonomy" id="106648"/>
    <lineage>
        <taxon>Bacteria</taxon>
        <taxon>Pseudomonadati</taxon>
        <taxon>Pseudomonadota</taxon>
        <taxon>Gammaproteobacteria</taxon>
        <taxon>Moraxellales</taxon>
        <taxon>Moraxellaceae</taxon>
        <taxon>Acinetobacter</taxon>
    </lineage>
</organism>
<comment type="caution">
    <text evidence="6">The sequence shown here is derived from an EMBL/GenBank/DDBJ whole genome shotgun (WGS) entry which is preliminary data.</text>
</comment>
<dbReference type="EMBL" id="WNDP01000199">
    <property type="protein sequence ID" value="KAF1017730.1"/>
    <property type="molecule type" value="Genomic_DNA"/>
</dbReference>
<name>A0A833PAR6_ACIBZ</name>
<reference evidence="7" key="1">
    <citation type="journal article" date="2020" name="MBio">
        <title>Horizontal gene transfer to a defensive symbiont with a reduced genome amongst a multipartite beetle microbiome.</title>
        <authorList>
            <person name="Waterworth S.C."/>
            <person name="Florez L.V."/>
            <person name="Rees E.R."/>
            <person name="Hertweck C."/>
            <person name="Kaltenpoth M."/>
            <person name="Kwan J.C."/>
        </authorList>
    </citation>
    <scope>NUCLEOTIDE SEQUENCE [LARGE SCALE GENOMIC DNA]</scope>
</reference>
<evidence type="ECO:0000256" key="1">
    <source>
        <dbReference type="ARBA" id="ARBA00004167"/>
    </source>
</evidence>
<dbReference type="Gene3D" id="3.30.1150.10">
    <property type="match status" value="1"/>
</dbReference>
<dbReference type="GO" id="GO:0016020">
    <property type="term" value="C:membrane"/>
    <property type="evidence" value="ECO:0007669"/>
    <property type="project" value="UniProtKB-SubCell"/>
</dbReference>
<feature type="domain" description="TonB C-terminal" evidence="5">
    <location>
        <begin position="46"/>
        <end position="141"/>
    </location>
</feature>
<sequence length="237" mass="27649">MHQNHFIFFKKFNYIKNKFYLTAIFRSLSSLSIAYAEQTHLKTPATSPDDKAVWHKLPKLKIRDHELRGQSRYIDLLISADPSGRVTDVKIIQSSGLTSLDHKVVYAVRRQHLNPQFKPTNFPMRDTQDFNFDALKNTSNSTAKRCFFHFNSEVWQAQIKAKATNFRYLKQPDLAVNPALLNGEKRHIDFSFKLSRKDKVSDVKLIHSTQINQIDTEVISAFMNAQITSDKKWWQIF</sequence>
<evidence type="ECO:0000256" key="4">
    <source>
        <dbReference type="ARBA" id="ARBA00023136"/>
    </source>
</evidence>
<gene>
    <name evidence="6" type="ORF">GAK29_04431</name>
</gene>
<evidence type="ECO:0000313" key="7">
    <source>
        <dbReference type="Proteomes" id="UP000490535"/>
    </source>
</evidence>
<dbReference type="InterPro" id="IPR037682">
    <property type="entry name" value="TonB_C"/>
</dbReference>
<evidence type="ECO:0000259" key="5">
    <source>
        <dbReference type="PROSITE" id="PS52015"/>
    </source>
</evidence>
<keyword evidence="3" id="KW-1133">Transmembrane helix</keyword>
<keyword evidence="4" id="KW-0472">Membrane</keyword>
<dbReference type="NCBIfam" id="TIGR01352">
    <property type="entry name" value="tonB_Cterm"/>
    <property type="match status" value="1"/>
</dbReference>
<comment type="subcellular location">
    <subcellularLocation>
        <location evidence="1">Membrane</location>
        <topology evidence="1">Single-pass membrane protein</topology>
    </subcellularLocation>
</comment>
<dbReference type="InterPro" id="IPR006260">
    <property type="entry name" value="TonB/TolA_C"/>
</dbReference>
<evidence type="ECO:0000313" key="6">
    <source>
        <dbReference type="EMBL" id="KAF1017730.1"/>
    </source>
</evidence>
<dbReference type="SUPFAM" id="SSF74653">
    <property type="entry name" value="TolA/TonB C-terminal domain"/>
    <property type="match status" value="1"/>
</dbReference>
<dbReference type="AlphaFoldDB" id="A0A833PAR6"/>
<keyword evidence="2" id="KW-0812">Transmembrane</keyword>
<accession>A0A833PAR6</accession>